<dbReference type="Proteomes" id="UP000295294">
    <property type="component" value="Plasmid unnamed4"/>
</dbReference>
<dbReference type="InterPro" id="IPR011392">
    <property type="entry name" value="Tellurite-R_TerY"/>
</dbReference>
<dbReference type="PROSITE" id="PS50234">
    <property type="entry name" value="VWFA"/>
    <property type="match status" value="1"/>
</dbReference>
<evidence type="ECO:0000259" key="2">
    <source>
        <dbReference type="PROSITE" id="PS50234"/>
    </source>
</evidence>
<dbReference type="RefSeq" id="WP_135707339.1">
    <property type="nucleotide sequence ID" value="NZ_CP038639.1"/>
</dbReference>
<dbReference type="InterPro" id="IPR002035">
    <property type="entry name" value="VWF_A"/>
</dbReference>
<dbReference type="InterPro" id="IPR036465">
    <property type="entry name" value="vWFA_dom_sf"/>
</dbReference>
<gene>
    <name evidence="3" type="ORF">E0W60_34515</name>
</gene>
<protein>
    <submittedName>
        <fullName evidence="3">VWA domain-containing protein</fullName>
    </submittedName>
</protein>
<feature type="domain" description="VWFA" evidence="2">
    <location>
        <begin position="26"/>
        <end position="204"/>
    </location>
</feature>
<dbReference type="SMART" id="SM00327">
    <property type="entry name" value="VWA"/>
    <property type="match status" value="1"/>
</dbReference>
<evidence type="ECO:0000256" key="1">
    <source>
        <dbReference type="SAM" id="MobiDB-lite"/>
    </source>
</evidence>
<reference evidence="3 4" key="1">
    <citation type="submission" date="2019-03" db="EMBL/GenBank/DDBJ databases">
        <title>Efficiently degradation of phenoxyalkanoic acid herbicides by Cupriavidus oxalaticus strain X32.</title>
        <authorList>
            <person name="Sheng X."/>
        </authorList>
    </citation>
    <scope>NUCLEOTIDE SEQUENCE [LARGE SCALE GENOMIC DNA]</scope>
    <source>
        <strain evidence="3 4">X32</strain>
        <plasmid evidence="3 4">unnamed4</plasmid>
    </source>
</reference>
<sequence>MEENGFSSQVPFGTDSFADNPEPRCPCLLLLDTSYSMNGKPISELNAGLVGFKDELATDSLAMKRVEVAVISFGPAKVESTFHTAPSFYPPTLQASGDTPMGAAIKQGLELLRQRKEEYRANGISFYRPWVFLITDGAPTDDWQAAATLIREGEASKSFAFFAVGVEGANMDTLKQISVRDPIKLQGLKFRELFQWLSNSMKSVSQSTPGTAVPLAPPSGWAEV</sequence>
<dbReference type="Gene3D" id="3.40.50.410">
    <property type="entry name" value="von Willebrand factor, type A domain"/>
    <property type="match status" value="1"/>
</dbReference>
<dbReference type="Pfam" id="PF00092">
    <property type="entry name" value="VWA"/>
    <property type="match status" value="1"/>
</dbReference>
<keyword evidence="3" id="KW-0614">Plasmid</keyword>
<organism evidence="3 4">
    <name type="scientific">Cupriavidus oxalaticus</name>
    <dbReference type="NCBI Taxonomy" id="96344"/>
    <lineage>
        <taxon>Bacteria</taxon>
        <taxon>Pseudomonadati</taxon>
        <taxon>Pseudomonadota</taxon>
        <taxon>Betaproteobacteria</taxon>
        <taxon>Burkholderiales</taxon>
        <taxon>Burkholderiaceae</taxon>
        <taxon>Cupriavidus</taxon>
    </lineage>
</organism>
<feature type="region of interest" description="Disordered" evidence="1">
    <location>
        <begin position="203"/>
        <end position="224"/>
    </location>
</feature>
<name>A0A4P7LIX6_9BURK</name>
<evidence type="ECO:0000313" key="3">
    <source>
        <dbReference type="EMBL" id="QBY56174.1"/>
    </source>
</evidence>
<dbReference type="EMBL" id="CP038639">
    <property type="protein sequence ID" value="QBY56174.1"/>
    <property type="molecule type" value="Genomic_DNA"/>
</dbReference>
<dbReference type="KEGG" id="cox:E0W60_34515"/>
<proteinExistence type="predicted"/>
<accession>A0A4P7LIX6</accession>
<dbReference type="PIRSF" id="PIRSF020634">
    <property type="entry name" value="TerY_vWA"/>
    <property type="match status" value="1"/>
</dbReference>
<dbReference type="AlphaFoldDB" id="A0A4P7LIX6"/>
<dbReference type="SUPFAM" id="SSF53300">
    <property type="entry name" value="vWA-like"/>
    <property type="match status" value="1"/>
</dbReference>
<geneLocation type="plasmid" evidence="3">
    <name>unnamed4</name>
</geneLocation>
<dbReference type="OrthoDB" id="9806395at2"/>
<evidence type="ECO:0000313" key="4">
    <source>
        <dbReference type="Proteomes" id="UP000295294"/>
    </source>
</evidence>